<dbReference type="RefSeq" id="WP_194855103.1">
    <property type="nucleotide sequence ID" value="NZ_ARXR01000003.1"/>
</dbReference>
<comment type="caution">
    <text evidence="22">The sequence shown here is derived from an EMBL/GenBank/DDBJ whole genome shotgun (WGS) entry which is preliminary data.</text>
</comment>
<evidence type="ECO:0000256" key="4">
    <source>
        <dbReference type="ARBA" id="ARBA00022448"/>
    </source>
</evidence>
<dbReference type="InterPro" id="IPR036670">
    <property type="entry name" value="SecA_X-link_sf"/>
</dbReference>
<feature type="domain" description="Helicase ATP-binding" evidence="19">
    <location>
        <begin position="89"/>
        <end position="247"/>
    </location>
</feature>
<keyword evidence="23" id="KW-1185">Reference proteome</keyword>
<dbReference type="PROSITE" id="PS51192">
    <property type="entry name" value="HELICASE_ATP_BIND_1"/>
    <property type="match status" value="1"/>
</dbReference>
<reference evidence="22 23" key="1">
    <citation type="submission" date="2012-09" db="EMBL/GenBank/DDBJ databases">
        <title>Genome Sequence of alkane-degrading Bacterium Alcanivorax venustensis ISO4.</title>
        <authorList>
            <person name="Lai Q."/>
            <person name="Shao Z."/>
        </authorList>
    </citation>
    <scope>NUCLEOTIDE SEQUENCE [LARGE SCALE GENOMIC DNA]</scope>
    <source>
        <strain evidence="22 23">ISO4</strain>
    </source>
</reference>
<sequence>MLATIVKKVFGTKNDRELKRISRLVAGVNTHGDAMAELDDGALQAKTAELKAALADGKTLDEILPEAFAVVREAATRVMGMRHFDVQLMGGIALHEGRIAEMRTGEGKTLTATLAAYLNALAGKGVHVVTVNDYLAARDANWMRPLYEFLGLSVGVIYSQQPQPEKREAYACDITYGTNNEYGFDYLRDNMAFRLEDRVQRGLFYAIVDEVDSILIDEARTPLIISGPAADSSELYRQMNTLIPKLQPQREEEGEDGQKAEGHYYIDEKQRQVELTEDGHQLIESLLVENNLLEAGESLYAAHNLTLLHHVHAALKAHALFHKDRQYVVQNDQIVIVDEHTGRTMPGRRWSEGIHQAVEAKEGVRIQQENQTLASTTFQNYFRLYEKLAGMTGTADTEAMEFRQIYGMDVVVVPTNRPMVRKDANDLVYLTLQEKFDAIVEEVRDCVERGAPVLVGTATIEASEYLAQRLTKEKIKHQVLNAKQHQREAQVIAQAGRPGTVTIATNMAGRGTDIVLGGNAEEEIKHMDEPSEEKAEKIRAEWEANHNTVLEAGGLHIIGTERHESRRIDNQLRGRAGRQGDPGYTRFFLSMEDDLMRIFASDRVRNMMRSLGLKDGEAIEHRWVTRAIENAQRKVETRNFDIRKNLLEYDNVANDQRRVVYSQREQILEAESLASSVESIRRDVIPEVVHSYMPPGSVEDQWDVEGLEKSLQAEYSSDIPVRQWLEEDNGLHIEGVTERIIEQLEADYARKEEEIGTETLRPIEKHLMLQILDRHWKEHLANMDHLRQGIHLRGYAQKNPKQEYKKEAFELFQTMLNQIQHELVRVLHNFEVRREDEVERLEAQRQEEARVQAEKMKAEQEEVAAPTAQGDGTGQTQGPPEKPRTVVREGRKVGRNEPCPCGSGKKYKQCHGKLD</sequence>
<keyword evidence="11 16" id="KW-0067">ATP-binding</keyword>
<dbReference type="InterPro" id="IPR014001">
    <property type="entry name" value="Helicase_ATP-bd"/>
</dbReference>
<dbReference type="Gene3D" id="3.40.50.300">
    <property type="entry name" value="P-loop containing nucleotide triphosphate hydrolases"/>
    <property type="match status" value="2"/>
</dbReference>
<evidence type="ECO:0000256" key="8">
    <source>
        <dbReference type="ARBA" id="ARBA00022723"/>
    </source>
</evidence>
<name>A0ABS0ACY6_9GAMM</name>
<dbReference type="PROSITE" id="PS01312">
    <property type="entry name" value="SECA"/>
    <property type="match status" value="1"/>
</dbReference>
<dbReference type="InterPro" id="IPR014018">
    <property type="entry name" value="SecA_motor_DEAD"/>
</dbReference>
<keyword evidence="10" id="KW-0862">Zinc</keyword>
<keyword evidence="5 16" id="KW-1003">Cell membrane</keyword>
<evidence type="ECO:0000256" key="9">
    <source>
        <dbReference type="ARBA" id="ARBA00022741"/>
    </source>
</evidence>
<keyword evidence="9 16" id="KW-0547">Nucleotide-binding</keyword>
<evidence type="ECO:0000256" key="14">
    <source>
        <dbReference type="ARBA" id="ARBA00023010"/>
    </source>
</evidence>
<dbReference type="InterPro" id="IPR036266">
    <property type="entry name" value="SecA_Wing/Scaffold_sf"/>
</dbReference>
<dbReference type="PANTHER" id="PTHR30612">
    <property type="entry name" value="SECA INNER MEMBRANE COMPONENT OF SEC PROTEIN SECRETION SYSTEM"/>
    <property type="match status" value="1"/>
</dbReference>
<dbReference type="InterPro" id="IPR001650">
    <property type="entry name" value="Helicase_C-like"/>
</dbReference>
<dbReference type="Gene3D" id="3.90.1440.10">
    <property type="entry name" value="SecA, preprotein cross-linking domain"/>
    <property type="match status" value="1"/>
</dbReference>
<proteinExistence type="inferred from homology"/>
<dbReference type="CDD" id="cd18803">
    <property type="entry name" value="SF2_C_secA"/>
    <property type="match status" value="1"/>
</dbReference>
<dbReference type="PRINTS" id="PR00906">
    <property type="entry name" value="SECA"/>
</dbReference>
<dbReference type="NCBIfam" id="TIGR00963">
    <property type="entry name" value="secA"/>
    <property type="match status" value="1"/>
</dbReference>
<dbReference type="InterPro" id="IPR011116">
    <property type="entry name" value="SecA_Wing/Scaffold"/>
</dbReference>
<dbReference type="InterPro" id="IPR011115">
    <property type="entry name" value="SecA_DEAD"/>
</dbReference>
<keyword evidence="6 16" id="KW-0963">Cytoplasm</keyword>
<dbReference type="PANTHER" id="PTHR30612:SF0">
    <property type="entry name" value="CHLOROPLAST PROTEIN-TRANSPORTING ATPASE"/>
    <property type="match status" value="1"/>
</dbReference>
<evidence type="ECO:0000256" key="17">
    <source>
        <dbReference type="RuleBase" id="RU003874"/>
    </source>
</evidence>
<evidence type="ECO:0000256" key="16">
    <source>
        <dbReference type="HAMAP-Rule" id="MF_01382"/>
    </source>
</evidence>
<dbReference type="SMART" id="SM00958">
    <property type="entry name" value="SecA_PP_bind"/>
    <property type="match status" value="1"/>
</dbReference>
<feature type="compositionally biased region" description="Basic residues" evidence="18">
    <location>
        <begin position="905"/>
        <end position="915"/>
    </location>
</feature>
<dbReference type="SUPFAM" id="SSF81886">
    <property type="entry name" value="Helical scaffold and wing domains of SecA"/>
    <property type="match status" value="1"/>
</dbReference>
<comment type="subunit">
    <text evidence="16">Monomer and homodimer. Part of the essential Sec protein translocation apparatus which comprises SecA, SecYEG and auxiliary proteins SecDF-YajC and YidC.</text>
</comment>
<dbReference type="InterPro" id="IPR020937">
    <property type="entry name" value="SecA_CS"/>
</dbReference>
<dbReference type="InterPro" id="IPR000185">
    <property type="entry name" value="SecA"/>
</dbReference>
<evidence type="ECO:0000256" key="12">
    <source>
        <dbReference type="ARBA" id="ARBA00022927"/>
    </source>
</evidence>
<dbReference type="InterPro" id="IPR011130">
    <property type="entry name" value="SecA_preprotein_X-link_dom"/>
</dbReference>
<evidence type="ECO:0000256" key="7">
    <source>
        <dbReference type="ARBA" id="ARBA00022519"/>
    </source>
</evidence>
<dbReference type="SMART" id="SM00957">
    <property type="entry name" value="SecA_DEAD"/>
    <property type="match status" value="1"/>
</dbReference>
<dbReference type="Pfam" id="PF02810">
    <property type="entry name" value="SEC-C"/>
    <property type="match status" value="1"/>
</dbReference>
<evidence type="ECO:0000256" key="6">
    <source>
        <dbReference type="ARBA" id="ARBA00022490"/>
    </source>
</evidence>
<feature type="binding site" evidence="16">
    <location>
        <begin position="105"/>
        <end position="109"/>
    </location>
    <ligand>
        <name>ATP</name>
        <dbReference type="ChEBI" id="CHEBI:30616"/>
    </ligand>
</feature>
<gene>
    <name evidence="16" type="primary">secA</name>
    <name evidence="22" type="ORF">ISO4_00608</name>
</gene>
<comment type="subcellular location">
    <subcellularLocation>
        <location evidence="16">Cell membrane</location>
        <topology evidence="16">Peripheral membrane protein</topology>
        <orientation evidence="16">Cytoplasmic side</orientation>
    </subcellularLocation>
    <subcellularLocation>
        <location evidence="16">Cytoplasm</location>
    </subcellularLocation>
    <subcellularLocation>
        <location evidence="2">Membrane</location>
        <topology evidence="2">Peripheral membrane protein</topology>
    </subcellularLocation>
    <text evidence="16">Distribution is 50-50.</text>
</comment>
<dbReference type="PROSITE" id="PS51194">
    <property type="entry name" value="HELICASE_CTER"/>
    <property type="match status" value="1"/>
</dbReference>
<feature type="compositionally biased region" description="Basic and acidic residues" evidence="18">
    <location>
        <begin position="849"/>
        <end position="860"/>
    </location>
</feature>
<keyword evidence="15 16" id="KW-0472">Membrane</keyword>
<evidence type="ECO:0000256" key="5">
    <source>
        <dbReference type="ARBA" id="ARBA00022475"/>
    </source>
</evidence>
<comment type="similarity">
    <text evidence="3 16 17">Belongs to the SecA family.</text>
</comment>
<dbReference type="HAMAP" id="MF_01382">
    <property type="entry name" value="SecA"/>
    <property type="match status" value="1"/>
</dbReference>
<dbReference type="InterPro" id="IPR044722">
    <property type="entry name" value="SecA_SF2_C"/>
</dbReference>
<evidence type="ECO:0000256" key="2">
    <source>
        <dbReference type="ARBA" id="ARBA00004170"/>
    </source>
</evidence>
<comment type="cofactor">
    <cofactor evidence="1">
        <name>Zn(2+)</name>
        <dbReference type="ChEBI" id="CHEBI:29105"/>
    </cofactor>
</comment>
<dbReference type="InterPro" id="IPR027417">
    <property type="entry name" value="P-loop_NTPase"/>
</dbReference>
<keyword evidence="4 16" id="KW-0813">Transport</keyword>
<organism evidence="22 23">
    <name type="scientific">Alloalcanivorax venustensis ISO4</name>
    <dbReference type="NCBI Taxonomy" id="1177184"/>
    <lineage>
        <taxon>Bacteria</taxon>
        <taxon>Pseudomonadati</taxon>
        <taxon>Pseudomonadota</taxon>
        <taxon>Gammaproteobacteria</taxon>
        <taxon>Oceanospirillales</taxon>
        <taxon>Alcanivoracaceae</taxon>
        <taxon>Alloalcanivorax</taxon>
    </lineage>
</organism>
<feature type="compositionally biased region" description="Low complexity" evidence="18">
    <location>
        <begin position="864"/>
        <end position="879"/>
    </location>
</feature>
<feature type="region of interest" description="Disordered" evidence="18">
    <location>
        <begin position="849"/>
        <end position="915"/>
    </location>
</feature>
<dbReference type="SUPFAM" id="SSF81767">
    <property type="entry name" value="Pre-protein crosslinking domain of SecA"/>
    <property type="match status" value="1"/>
</dbReference>
<evidence type="ECO:0000256" key="18">
    <source>
        <dbReference type="SAM" id="MobiDB-lite"/>
    </source>
</evidence>
<keyword evidence="8" id="KW-0479">Metal-binding</keyword>
<comment type="catalytic activity">
    <reaction evidence="16">
        <text>ATP + H2O + cellular proteinSide 1 = ADP + phosphate + cellular proteinSide 2.</text>
        <dbReference type="EC" id="7.4.2.8"/>
    </reaction>
</comment>
<protein>
    <recommendedName>
        <fullName evidence="16 17">Protein translocase subunit SecA</fullName>
        <ecNumber evidence="16">7.4.2.8</ecNumber>
    </recommendedName>
</protein>
<feature type="binding site" evidence="16">
    <location>
        <position position="87"/>
    </location>
    <ligand>
        <name>ATP</name>
        <dbReference type="ChEBI" id="CHEBI:30616"/>
    </ligand>
</feature>
<dbReference type="EC" id="7.4.2.8" evidence="16"/>
<evidence type="ECO:0000259" key="20">
    <source>
        <dbReference type="PROSITE" id="PS51194"/>
    </source>
</evidence>
<evidence type="ECO:0000256" key="15">
    <source>
        <dbReference type="ARBA" id="ARBA00023136"/>
    </source>
</evidence>
<feature type="compositionally biased region" description="Basic and acidic residues" evidence="18">
    <location>
        <begin position="881"/>
        <end position="895"/>
    </location>
</feature>
<dbReference type="PROSITE" id="PS51196">
    <property type="entry name" value="SECA_MOTOR_DEAD"/>
    <property type="match status" value="1"/>
</dbReference>
<dbReference type="EMBL" id="ARXR01000003">
    <property type="protein sequence ID" value="MBF5052006.1"/>
    <property type="molecule type" value="Genomic_DNA"/>
</dbReference>
<feature type="domain" description="Helicase C-terminal" evidence="20">
    <location>
        <begin position="431"/>
        <end position="636"/>
    </location>
</feature>
<evidence type="ECO:0000313" key="23">
    <source>
        <dbReference type="Proteomes" id="UP000644441"/>
    </source>
</evidence>
<evidence type="ECO:0000256" key="1">
    <source>
        <dbReference type="ARBA" id="ARBA00001947"/>
    </source>
</evidence>
<evidence type="ECO:0000256" key="11">
    <source>
        <dbReference type="ARBA" id="ARBA00022840"/>
    </source>
</evidence>
<evidence type="ECO:0000313" key="22">
    <source>
        <dbReference type="EMBL" id="MBF5052006.1"/>
    </source>
</evidence>
<dbReference type="Pfam" id="PF01043">
    <property type="entry name" value="SecA_PP_bind"/>
    <property type="match status" value="1"/>
</dbReference>
<dbReference type="Pfam" id="PF21090">
    <property type="entry name" value="P-loop_SecA"/>
    <property type="match status" value="1"/>
</dbReference>
<evidence type="ECO:0000259" key="21">
    <source>
        <dbReference type="PROSITE" id="PS51196"/>
    </source>
</evidence>
<keyword evidence="12 16" id="KW-0653">Protein transport</keyword>
<feature type="binding site" evidence="16">
    <location>
        <position position="513"/>
    </location>
    <ligand>
        <name>ATP</name>
        <dbReference type="ChEBI" id="CHEBI:30616"/>
    </ligand>
</feature>
<evidence type="ECO:0000256" key="10">
    <source>
        <dbReference type="ARBA" id="ARBA00022833"/>
    </source>
</evidence>
<keyword evidence="14 16" id="KW-0811">Translocation</keyword>
<dbReference type="NCBIfam" id="NF009538">
    <property type="entry name" value="PRK12904.1"/>
    <property type="match status" value="1"/>
</dbReference>
<keyword evidence="7" id="KW-0997">Cell inner membrane</keyword>
<accession>A0ABS0ACY6</accession>
<dbReference type="SUPFAM" id="SSF52540">
    <property type="entry name" value="P-loop containing nucleoside triphosphate hydrolases"/>
    <property type="match status" value="2"/>
</dbReference>
<dbReference type="Pfam" id="PF07517">
    <property type="entry name" value="SecA_DEAD"/>
    <property type="match status" value="1"/>
</dbReference>
<evidence type="ECO:0000256" key="3">
    <source>
        <dbReference type="ARBA" id="ARBA00007650"/>
    </source>
</evidence>
<keyword evidence="13 16" id="KW-1278">Translocase</keyword>
<dbReference type="Gene3D" id="1.10.3060.10">
    <property type="entry name" value="Helical scaffold and wing domains of SecA"/>
    <property type="match status" value="1"/>
</dbReference>
<dbReference type="InterPro" id="IPR004027">
    <property type="entry name" value="SEC_C_motif"/>
</dbReference>
<dbReference type="Pfam" id="PF07516">
    <property type="entry name" value="SecA_SW"/>
    <property type="match status" value="1"/>
</dbReference>
<dbReference type="Proteomes" id="UP000644441">
    <property type="component" value="Unassembled WGS sequence"/>
</dbReference>
<comment type="function">
    <text evidence="16">Part of the Sec protein translocase complex. Interacts with the SecYEG preprotein conducting channel. Has a central role in coupling the hydrolysis of ATP to the transfer of proteins into and across the cell membrane, serving both as a receptor for the preprotein-SecB complex and as an ATP-driven molecular motor driving the stepwise translocation of polypeptide chains across the membrane.</text>
</comment>
<feature type="domain" description="SecA family profile" evidence="21">
    <location>
        <begin position="3"/>
        <end position="620"/>
    </location>
</feature>
<evidence type="ECO:0000259" key="19">
    <source>
        <dbReference type="PROSITE" id="PS51192"/>
    </source>
</evidence>
<dbReference type="CDD" id="cd17928">
    <property type="entry name" value="DEXDc_SecA"/>
    <property type="match status" value="1"/>
</dbReference>
<evidence type="ECO:0000256" key="13">
    <source>
        <dbReference type="ARBA" id="ARBA00022967"/>
    </source>
</evidence>